<evidence type="ECO:0000256" key="3">
    <source>
        <dbReference type="ARBA" id="ARBA00023237"/>
    </source>
</evidence>
<keyword evidence="2" id="KW-0472">Membrane</keyword>
<dbReference type="EMBL" id="WCUA01000260">
    <property type="protein sequence ID" value="KAB4176951.1"/>
    <property type="molecule type" value="Genomic_DNA"/>
</dbReference>
<reference evidence="6 7" key="1">
    <citation type="journal article" date="2019" name="Nat. Med.">
        <title>A library of human gut bacterial isolates paired with longitudinal multiomics data enables mechanistic microbiome research.</title>
        <authorList>
            <person name="Poyet M."/>
            <person name="Groussin M."/>
            <person name="Gibbons S.M."/>
            <person name="Avila-Pacheco J."/>
            <person name="Jiang X."/>
            <person name="Kearney S.M."/>
            <person name="Perrotta A.R."/>
            <person name="Berdy B."/>
            <person name="Zhao S."/>
            <person name="Lieberman T.D."/>
            <person name="Swanson P.K."/>
            <person name="Smith M."/>
            <person name="Roesemann S."/>
            <person name="Alexander J.E."/>
            <person name="Rich S.A."/>
            <person name="Livny J."/>
            <person name="Vlamakis H."/>
            <person name="Clish C."/>
            <person name="Bullock K."/>
            <person name="Deik A."/>
            <person name="Scott J."/>
            <person name="Pierce K.A."/>
            <person name="Xavier R.J."/>
            <person name="Alm E.J."/>
        </authorList>
    </citation>
    <scope>NUCLEOTIDE SEQUENCE [LARGE SCALE GENOMIC DNA]</scope>
    <source>
        <strain evidence="6 7">BIOML-A21</strain>
    </source>
</reference>
<feature type="domain" description="Secretin/TonB short N-terminal" evidence="5">
    <location>
        <begin position="62"/>
        <end position="113"/>
    </location>
</feature>
<accession>A0A7J5GPD7</accession>
<evidence type="ECO:0000256" key="4">
    <source>
        <dbReference type="SAM" id="MobiDB-lite"/>
    </source>
</evidence>
<evidence type="ECO:0000256" key="1">
    <source>
        <dbReference type="ARBA" id="ARBA00022448"/>
    </source>
</evidence>
<evidence type="ECO:0000313" key="6">
    <source>
        <dbReference type="EMBL" id="KAB4176951.1"/>
    </source>
</evidence>
<dbReference type="Proteomes" id="UP000442334">
    <property type="component" value="Unassembled WGS sequence"/>
</dbReference>
<dbReference type="SMART" id="SM00965">
    <property type="entry name" value="STN"/>
    <property type="match status" value="1"/>
</dbReference>
<evidence type="ECO:0000313" key="7">
    <source>
        <dbReference type="Proteomes" id="UP000442334"/>
    </source>
</evidence>
<keyword evidence="1" id="KW-0813">Transport</keyword>
<feature type="non-terminal residue" evidence="6">
    <location>
        <position position="136"/>
    </location>
</feature>
<dbReference type="InterPro" id="IPR011662">
    <property type="entry name" value="Secretin/TonB_short_N"/>
</dbReference>
<dbReference type="AlphaFoldDB" id="A0A7J5GPD7"/>
<dbReference type="GO" id="GO:0019867">
    <property type="term" value="C:outer membrane"/>
    <property type="evidence" value="ECO:0007669"/>
    <property type="project" value="InterPro"/>
</dbReference>
<gene>
    <name evidence="6" type="ORF">GAQ34_23805</name>
</gene>
<feature type="region of interest" description="Disordered" evidence="4">
    <location>
        <begin position="114"/>
        <end position="136"/>
    </location>
</feature>
<dbReference type="Pfam" id="PF07660">
    <property type="entry name" value="STN"/>
    <property type="match status" value="1"/>
</dbReference>
<protein>
    <submittedName>
        <fullName evidence="6">SusC/RagA family protein</fullName>
    </submittedName>
</protein>
<dbReference type="RefSeq" id="WP_192917359.1">
    <property type="nucleotide sequence ID" value="NZ_WCUA01000260.1"/>
</dbReference>
<keyword evidence="3" id="KW-0998">Cell outer membrane</keyword>
<proteinExistence type="predicted"/>
<evidence type="ECO:0000259" key="5">
    <source>
        <dbReference type="SMART" id="SM00965"/>
    </source>
</evidence>
<sequence length="136" mass="15557">MKNAIRERKSKVLGLFLCFLLLGIDYSFASYNNYSQFKTLSVSMSNSTLREVLKTIEKSSQFVFFYLDDAVNLERKVSIDSKNKNIEEILSELFEGTSCTYRISDRQIFISGKAPASTEQQQNKRKISGRVTDIKG</sequence>
<name>A0A7J5GPD7_BACUN</name>
<organism evidence="6 7">
    <name type="scientific">Bacteroides uniformis</name>
    <dbReference type="NCBI Taxonomy" id="820"/>
    <lineage>
        <taxon>Bacteria</taxon>
        <taxon>Pseudomonadati</taxon>
        <taxon>Bacteroidota</taxon>
        <taxon>Bacteroidia</taxon>
        <taxon>Bacteroidales</taxon>
        <taxon>Bacteroidaceae</taxon>
        <taxon>Bacteroides</taxon>
    </lineage>
</organism>
<evidence type="ECO:0000256" key="2">
    <source>
        <dbReference type="ARBA" id="ARBA00023136"/>
    </source>
</evidence>
<comment type="caution">
    <text evidence="6">The sequence shown here is derived from an EMBL/GenBank/DDBJ whole genome shotgun (WGS) entry which is preliminary data.</text>
</comment>